<comment type="caution">
    <text evidence="1">The sequence shown here is derived from an EMBL/GenBank/DDBJ whole genome shotgun (WGS) entry which is preliminary data.</text>
</comment>
<keyword evidence="2" id="KW-1185">Reference proteome</keyword>
<dbReference type="Proteomes" id="UP001589733">
    <property type="component" value="Unassembled WGS sequence"/>
</dbReference>
<name>A0ABV6B587_9DEIO</name>
<sequence length="160" mass="17954">MLFSDAQFAAAWTVLEDRFNRKHNAQTVKIYRDILSAELSAEQFAEACRAAFRFEQFMPSPQKLIDYGIGTGDFQAQALSTWDDLVAHVNRGEAATTEPGPVRTLLNSVCNGQPLGLMETRQFPFLKKEFVERYAQQLLTDARTNTPVLTAAPEVARVLQ</sequence>
<dbReference type="RefSeq" id="WP_380014210.1">
    <property type="nucleotide sequence ID" value="NZ_JBHLYR010000059.1"/>
</dbReference>
<dbReference type="EMBL" id="JBHLYR010000059">
    <property type="protein sequence ID" value="MFB9994100.1"/>
    <property type="molecule type" value="Genomic_DNA"/>
</dbReference>
<organism evidence="1 2">
    <name type="scientific">Deinococcus oregonensis</name>
    <dbReference type="NCBI Taxonomy" id="1805970"/>
    <lineage>
        <taxon>Bacteria</taxon>
        <taxon>Thermotogati</taxon>
        <taxon>Deinococcota</taxon>
        <taxon>Deinococci</taxon>
        <taxon>Deinococcales</taxon>
        <taxon>Deinococcaceae</taxon>
        <taxon>Deinococcus</taxon>
    </lineage>
</organism>
<protein>
    <submittedName>
        <fullName evidence="1">Uncharacterized protein</fullName>
    </submittedName>
</protein>
<gene>
    <name evidence="1" type="ORF">ACFFLM_19255</name>
</gene>
<reference evidence="1 2" key="1">
    <citation type="submission" date="2024-09" db="EMBL/GenBank/DDBJ databases">
        <authorList>
            <person name="Sun Q."/>
            <person name="Mori K."/>
        </authorList>
    </citation>
    <scope>NUCLEOTIDE SEQUENCE [LARGE SCALE GENOMIC DNA]</scope>
    <source>
        <strain evidence="1 2">JCM 13503</strain>
    </source>
</reference>
<proteinExistence type="predicted"/>
<evidence type="ECO:0000313" key="2">
    <source>
        <dbReference type="Proteomes" id="UP001589733"/>
    </source>
</evidence>
<accession>A0ABV6B587</accession>
<evidence type="ECO:0000313" key="1">
    <source>
        <dbReference type="EMBL" id="MFB9994100.1"/>
    </source>
</evidence>